<dbReference type="STRING" id="1797291.A2V47_00715"/>
<dbReference type="AlphaFoldDB" id="A0A1F5A5D2"/>
<sequence>MEHTKPDLKKYPIKKYPTISVCGLDCGLCPRYYTIGSSRCPGCAGPDFFNKHPSCSFITCCVKKKNLEVCAECSEFPCSKFKSNEEYQQLKESSSYPSYKKVMPNLNFIKEQGIKKFIEQQKKKMKLLETMMENFDDGRSRSFFCKKVVLLDLTSLESALDEATRKIKIEHIKPDDIKIKAKILKSILNEIALKEGIG</sequence>
<organism evidence="1 2">
    <name type="scientific">Candidatus Sediminicultor quintus</name>
    <dbReference type="NCBI Taxonomy" id="1797291"/>
    <lineage>
        <taxon>Bacteria</taxon>
        <taxon>Pseudomonadati</taxon>
        <taxon>Atribacterota</taxon>
        <taxon>Candidatus Phoenicimicrobiia</taxon>
        <taxon>Candidatus Pheonicimicrobiales</taxon>
        <taxon>Candidatus Phoenicimicrobiaceae</taxon>
        <taxon>Candidatus Sediminicultor</taxon>
    </lineage>
</organism>
<dbReference type="Proteomes" id="UP000177701">
    <property type="component" value="Unassembled WGS sequence"/>
</dbReference>
<accession>A0A1F5A5D2</accession>
<evidence type="ECO:0008006" key="3">
    <source>
        <dbReference type="Google" id="ProtNLM"/>
    </source>
</evidence>
<reference evidence="1 2" key="1">
    <citation type="journal article" date="2016" name="Nat. Commun.">
        <title>Thousands of microbial genomes shed light on interconnected biogeochemical processes in an aquifer system.</title>
        <authorList>
            <person name="Anantharaman K."/>
            <person name="Brown C.T."/>
            <person name="Hug L.A."/>
            <person name="Sharon I."/>
            <person name="Castelle C.J."/>
            <person name="Probst A.J."/>
            <person name="Thomas B.C."/>
            <person name="Singh A."/>
            <person name="Wilkins M.J."/>
            <person name="Karaoz U."/>
            <person name="Brodie E.L."/>
            <person name="Williams K.H."/>
            <person name="Hubbard S.S."/>
            <person name="Banfield J.F."/>
        </authorList>
    </citation>
    <scope>NUCLEOTIDE SEQUENCE [LARGE SCALE GENOMIC DNA]</scope>
</reference>
<proteinExistence type="predicted"/>
<protein>
    <recommendedName>
        <fullName evidence="3">DUF3795 domain-containing protein</fullName>
    </recommendedName>
</protein>
<dbReference type="EMBL" id="MEYH01000100">
    <property type="protein sequence ID" value="OGD13792.1"/>
    <property type="molecule type" value="Genomic_DNA"/>
</dbReference>
<evidence type="ECO:0000313" key="2">
    <source>
        <dbReference type="Proteomes" id="UP000177701"/>
    </source>
</evidence>
<evidence type="ECO:0000313" key="1">
    <source>
        <dbReference type="EMBL" id="OGD13792.1"/>
    </source>
</evidence>
<dbReference type="InterPro" id="IPR024227">
    <property type="entry name" value="DUF3795"/>
</dbReference>
<dbReference type="Pfam" id="PF12675">
    <property type="entry name" value="DUF3795"/>
    <property type="match status" value="1"/>
</dbReference>
<name>A0A1F5A5D2_9BACT</name>
<comment type="caution">
    <text evidence="1">The sequence shown here is derived from an EMBL/GenBank/DDBJ whole genome shotgun (WGS) entry which is preliminary data.</text>
</comment>
<gene>
    <name evidence="1" type="ORF">A2V47_00715</name>
</gene>